<organism evidence="6 7">
    <name type="scientific">Fusarium oxysporum</name>
    <name type="common">Fusarium vascular wilt</name>
    <dbReference type="NCBI Taxonomy" id="5507"/>
    <lineage>
        <taxon>Eukaryota</taxon>
        <taxon>Fungi</taxon>
        <taxon>Dikarya</taxon>
        <taxon>Ascomycota</taxon>
        <taxon>Pezizomycotina</taxon>
        <taxon>Sordariomycetes</taxon>
        <taxon>Hypocreomycetidae</taxon>
        <taxon>Hypocreales</taxon>
        <taxon>Nectriaceae</taxon>
        <taxon>Fusarium</taxon>
        <taxon>Fusarium oxysporum species complex</taxon>
    </lineage>
</organism>
<dbReference type="VEuPathDB" id="FungiDB:HZS61_014153"/>
<evidence type="ECO:0000256" key="1">
    <source>
        <dbReference type="ARBA" id="ARBA00001962"/>
    </source>
</evidence>
<dbReference type="VEuPathDB" id="FungiDB:FOIG_06900"/>
<dbReference type="VEuPathDB" id="FungiDB:FOXG_04031"/>
<evidence type="ECO:0000256" key="3">
    <source>
        <dbReference type="ARBA" id="ARBA00022964"/>
    </source>
</evidence>
<dbReference type="AlphaFoldDB" id="A0A2H3TRR3"/>
<dbReference type="Proteomes" id="UP000219369">
    <property type="component" value="Unassembled WGS sequence"/>
</dbReference>
<dbReference type="PANTHER" id="PTHR20883:SF41">
    <property type="entry name" value="IRON_ALPHA-KETOGLUTARATE-DEPENDENT DIOXYGENASE ASQJ"/>
    <property type="match status" value="1"/>
</dbReference>
<sequence length="308" mass="34323">MTSTNSSATTPSTSSAARLGPQFNPIQRVPKSTSYETISKIIKEDGAVVINEYMTAEQVRNFNSELDPTIASMDTCGELNLPEEFKAFQGHQTKRLCNLTTLSRTWREELLDDDFMHGVCDEVLKKNIGDYWMSTAQLIEIGPGNVQQPLHRDAGNWWPFYVMGPAGPTCYLNFLMALTDTTVENGATRFIPGSNKWSYTAEWPNTGSDDWTLPVELKAGDVLVIDDRIVHGGGANKTKDFHRRVVSVAITSSVFTQEEANSLVIKPELAKNLPERVKRFLGFRSQYPQGSPGLWSFNTEDIGKVLGY</sequence>
<gene>
    <name evidence="6" type="ORF">FRV6_15456</name>
</gene>
<evidence type="ECO:0000313" key="7">
    <source>
        <dbReference type="Proteomes" id="UP000219369"/>
    </source>
</evidence>
<evidence type="ECO:0000313" key="6">
    <source>
        <dbReference type="EMBL" id="SCO91328.1"/>
    </source>
</evidence>
<dbReference type="VEuPathDB" id="FungiDB:FOMG_13272"/>
<evidence type="ECO:0000256" key="2">
    <source>
        <dbReference type="ARBA" id="ARBA00005830"/>
    </source>
</evidence>
<dbReference type="EMBL" id="FMJY01000010">
    <property type="protein sequence ID" value="SCO91328.1"/>
    <property type="molecule type" value="Genomic_DNA"/>
</dbReference>
<dbReference type="InterPro" id="IPR008775">
    <property type="entry name" value="Phytyl_CoA_dOase-like"/>
</dbReference>
<dbReference type="SUPFAM" id="SSF51197">
    <property type="entry name" value="Clavaminate synthase-like"/>
    <property type="match status" value="1"/>
</dbReference>
<keyword evidence="4" id="KW-0560">Oxidoreductase</keyword>
<reference evidence="7" key="1">
    <citation type="submission" date="2016-09" db="EMBL/GenBank/DDBJ databases">
        <authorList>
            <person name="Guldener U."/>
        </authorList>
    </citation>
    <scope>NUCLEOTIDE SEQUENCE [LARGE SCALE GENOMIC DNA]</scope>
    <source>
        <strain evidence="7">V64-1</strain>
    </source>
</reference>
<dbReference type="Pfam" id="PF05721">
    <property type="entry name" value="PhyH"/>
    <property type="match status" value="1"/>
</dbReference>
<feature type="region of interest" description="Disordered" evidence="5">
    <location>
        <begin position="1"/>
        <end position="27"/>
    </location>
</feature>
<evidence type="ECO:0000256" key="4">
    <source>
        <dbReference type="ARBA" id="ARBA00023002"/>
    </source>
</evidence>
<dbReference type="PANTHER" id="PTHR20883">
    <property type="entry name" value="PHYTANOYL-COA DIOXYGENASE DOMAIN CONTAINING 1"/>
    <property type="match status" value="1"/>
</dbReference>
<dbReference type="VEuPathDB" id="FungiDB:FOZG_03114"/>
<accession>A0A2H3TRR3</accession>
<evidence type="ECO:0000256" key="5">
    <source>
        <dbReference type="SAM" id="MobiDB-lite"/>
    </source>
</evidence>
<name>A0A2H3TRR3_FUSOX</name>
<feature type="compositionally biased region" description="Low complexity" evidence="5">
    <location>
        <begin position="1"/>
        <end position="17"/>
    </location>
</feature>
<comment type="similarity">
    <text evidence="2">Belongs to the PhyH family.</text>
</comment>
<protein>
    <submittedName>
        <fullName evidence="6">Related to fumonisin cluster-dioxygenase</fullName>
    </submittedName>
</protein>
<proteinExistence type="inferred from homology"/>
<comment type="cofactor">
    <cofactor evidence="1">
        <name>Fe cation</name>
        <dbReference type="ChEBI" id="CHEBI:24875"/>
    </cofactor>
</comment>
<dbReference type="Gene3D" id="2.60.120.620">
    <property type="entry name" value="q2cbj1_9rhob like domain"/>
    <property type="match status" value="1"/>
</dbReference>
<dbReference type="OrthoDB" id="445007at2759"/>
<keyword evidence="3 6" id="KW-0223">Dioxygenase</keyword>
<dbReference type="GO" id="GO:0051213">
    <property type="term" value="F:dioxygenase activity"/>
    <property type="evidence" value="ECO:0007669"/>
    <property type="project" value="UniProtKB-KW"/>
</dbReference>